<organism evidence="2 3">
    <name type="scientific">Sinanodonta woodiana</name>
    <name type="common">Chinese pond mussel</name>
    <name type="synonym">Anodonta woodiana</name>
    <dbReference type="NCBI Taxonomy" id="1069815"/>
    <lineage>
        <taxon>Eukaryota</taxon>
        <taxon>Metazoa</taxon>
        <taxon>Spiralia</taxon>
        <taxon>Lophotrochozoa</taxon>
        <taxon>Mollusca</taxon>
        <taxon>Bivalvia</taxon>
        <taxon>Autobranchia</taxon>
        <taxon>Heteroconchia</taxon>
        <taxon>Palaeoheterodonta</taxon>
        <taxon>Unionida</taxon>
        <taxon>Unionoidea</taxon>
        <taxon>Unionidae</taxon>
        <taxon>Unioninae</taxon>
        <taxon>Sinanodonta</taxon>
    </lineage>
</organism>
<name>A0ABD3VRB5_SINWO</name>
<dbReference type="EMBL" id="JBJQND010000010">
    <property type="protein sequence ID" value="KAL3863681.1"/>
    <property type="molecule type" value="Genomic_DNA"/>
</dbReference>
<protein>
    <submittedName>
        <fullName evidence="2">Uncharacterized protein</fullName>
    </submittedName>
</protein>
<dbReference type="AlphaFoldDB" id="A0ABD3VRB5"/>
<evidence type="ECO:0000313" key="3">
    <source>
        <dbReference type="Proteomes" id="UP001634394"/>
    </source>
</evidence>
<sequence>MAPLARISLILLLVVVMAMSGFIPSPCDEMTFGVPAGQVYNVNPSCTNGSISWSYPMDILRLFFAPADLAGYKFDVCIESYANESTFDVLDVTKGDKQPHRRISDIEVCTGFHINGVIADIEPKGHVRYMDEIRYRAVTIEKKLQ</sequence>
<comment type="caution">
    <text evidence="2">The sequence shown here is derived from an EMBL/GenBank/DDBJ whole genome shotgun (WGS) entry which is preliminary data.</text>
</comment>
<evidence type="ECO:0000313" key="2">
    <source>
        <dbReference type="EMBL" id="KAL3863681.1"/>
    </source>
</evidence>
<keyword evidence="1" id="KW-0732">Signal</keyword>
<reference evidence="2 3" key="1">
    <citation type="submission" date="2024-11" db="EMBL/GenBank/DDBJ databases">
        <title>Chromosome-level genome assembly of the freshwater bivalve Anodonta woodiana.</title>
        <authorList>
            <person name="Chen X."/>
        </authorList>
    </citation>
    <scope>NUCLEOTIDE SEQUENCE [LARGE SCALE GENOMIC DNA]</scope>
    <source>
        <strain evidence="2">MN2024</strain>
        <tissue evidence="2">Gills</tissue>
    </source>
</reference>
<proteinExistence type="predicted"/>
<feature type="chain" id="PRO_5044888040" evidence="1">
    <location>
        <begin position="21"/>
        <end position="145"/>
    </location>
</feature>
<feature type="signal peptide" evidence="1">
    <location>
        <begin position="1"/>
        <end position="20"/>
    </location>
</feature>
<accession>A0ABD3VRB5</accession>
<dbReference type="Proteomes" id="UP001634394">
    <property type="component" value="Unassembled WGS sequence"/>
</dbReference>
<gene>
    <name evidence="2" type="ORF">ACJMK2_005428</name>
</gene>
<keyword evidence="3" id="KW-1185">Reference proteome</keyword>
<evidence type="ECO:0000256" key="1">
    <source>
        <dbReference type="SAM" id="SignalP"/>
    </source>
</evidence>